<feature type="coiled-coil region" evidence="1">
    <location>
        <begin position="283"/>
        <end position="335"/>
    </location>
</feature>
<dbReference type="Proteomes" id="UP001410795">
    <property type="component" value="Unassembled WGS sequence"/>
</dbReference>
<gene>
    <name evidence="3" type="ORF">GCM10022202_36330</name>
</gene>
<comment type="caution">
    <text evidence="3">The sequence shown here is derived from an EMBL/GenBank/DDBJ whole genome shotgun (WGS) entry which is preliminary data.</text>
</comment>
<proteinExistence type="predicted"/>
<evidence type="ECO:0000256" key="2">
    <source>
        <dbReference type="SAM" id="Phobius"/>
    </source>
</evidence>
<keyword evidence="1" id="KW-0175">Coiled coil</keyword>
<keyword evidence="2" id="KW-0812">Transmembrane</keyword>
<sequence length="424" mass="45676">MTEFDPMTWALPALVVFSSAAVLVVAVAFAVRHARRGPRARRRATTALDRAGTALVRLDDAAAELDLEVGLSGALYGGGAPASLRRARMTAQHDRDSAFADYRDASGADVIPAVAERAAHDLARRIDRTLATIEAARRDHREWIESHVGATDQVASAERRLADVRARTGDPSALLRELAERADRDEWSEAARAADDVRTALDEAQRWIGEARESAGDPSRSALDQLAHAERALHRADAASRTLEETHRLVTQAGLAVPDELAAARTAIRSATAIRAALPADEADRLGEEIRRADGELVRIEADAARRPVSTNEAIARLRDRLDMALADARTAQQRLRGARSALPGTIAAARSAVSRAEAAVPPRAAGLNARVRLDAARHELASARQTQDPVEALDAARRAIRHAEDAKALADYRRLESGHDEAP</sequence>
<protein>
    <submittedName>
        <fullName evidence="3">Uncharacterized protein</fullName>
    </submittedName>
</protein>
<keyword evidence="4" id="KW-1185">Reference proteome</keyword>
<feature type="transmembrane region" description="Helical" evidence="2">
    <location>
        <begin position="6"/>
        <end position="31"/>
    </location>
</feature>
<reference evidence="4" key="1">
    <citation type="journal article" date="2019" name="Int. J. Syst. Evol. Microbiol.">
        <title>The Global Catalogue of Microorganisms (GCM) 10K type strain sequencing project: providing services to taxonomists for standard genome sequencing and annotation.</title>
        <authorList>
            <consortium name="The Broad Institute Genomics Platform"/>
            <consortium name="The Broad Institute Genome Sequencing Center for Infectious Disease"/>
            <person name="Wu L."/>
            <person name="Ma J."/>
        </authorList>
    </citation>
    <scope>NUCLEOTIDE SEQUENCE [LARGE SCALE GENOMIC DNA]</scope>
    <source>
        <strain evidence="4">JCM 16546</strain>
    </source>
</reference>
<dbReference type="RefSeq" id="WP_308122797.1">
    <property type="nucleotide sequence ID" value="NZ_BAAAYV010000025.1"/>
</dbReference>
<accession>A0ABP7BVE5</accession>
<keyword evidence="2" id="KW-0472">Membrane</keyword>
<name>A0ABP7BVE5_9MICO</name>
<evidence type="ECO:0000313" key="3">
    <source>
        <dbReference type="EMBL" id="GAA3670806.1"/>
    </source>
</evidence>
<evidence type="ECO:0000313" key="4">
    <source>
        <dbReference type="Proteomes" id="UP001410795"/>
    </source>
</evidence>
<evidence type="ECO:0000256" key="1">
    <source>
        <dbReference type="SAM" id="Coils"/>
    </source>
</evidence>
<dbReference type="EMBL" id="BAAAYV010000025">
    <property type="protein sequence ID" value="GAA3670806.1"/>
    <property type="molecule type" value="Genomic_DNA"/>
</dbReference>
<keyword evidence="2" id="KW-1133">Transmembrane helix</keyword>
<organism evidence="3 4">
    <name type="scientific">Microbacterium marinilacus</name>
    <dbReference type="NCBI Taxonomy" id="415209"/>
    <lineage>
        <taxon>Bacteria</taxon>
        <taxon>Bacillati</taxon>
        <taxon>Actinomycetota</taxon>
        <taxon>Actinomycetes</taxon>
        <taxon>Micrococcales</taxon>
        <taxon>Microbacteriaceae</taxon>
        <taxon>Microbacterium</taxon>
    </lineage>
</organism>